<dbReference type="InterPro" id="IPR028896">
    <property type="entry name" value="GcvT/YgfZ/DmdA"/>
</dbReference>
<comment type="subunit">
    <text evidence="7">The glycine cleavage system is composed of four proteins: P, T, L and H.</text>
</comment>
<comment type="function">
    <text evidence="7">The glycine cleavage system catalyzes the degradation of glycine.</text>
</comment>
<dbReference type="GO" id="GO:0008483">
    <property type="term" value="F:transaminase activity"/>
    <property type="evidence" value="ECO:0007669"/>
    <property type="project" value="UniProtKB-KW"/>
</dbReference>
<evidence type="ECO:0000256" key="3">
    <source>
        <dbReference type="ARBA" id="ARBA00022576"/>
    </source>
</evidence>
<dbReference type="GO" id="GO:0032259">
    <property type="term" value="P:methylation"/>
    <property type="evidence" value="ECO:0007669"/>
    <property type="project" value="UniProtKB-KW"/>
</dbReference>
<dbReference type="FunFam" id="3.30.70.1400:FF:000001">
    <property type="entry name" value="Aminomethyltransferase"/>
    <property type="match status" value="1"/>
</dbReference>
<protein>
    <recommendedName>
        <fullName evidence="2 7">Aminomethyltransferase</fullName>
        <ecNumber evidence="2 7">2.1.2.10</ecNumber>
    </recommendedName>
    <alternativeName>
        <fullName evidence="5 7">Glycine cleavage system T protein</fullName>
    </alternativeName>
</protein>
<evidence type="ECO:0000259" key="9">
    <source>
        <dbReference type="Pfam" id="PF01571"/>
    </source>
</evidence>
<evidence type="ECO:0000256" key="6">
    <source>
        <dbReference type="ARBA" id="ARBA00047665"/>
    </source>
</evidence>
<proteinExistence type="inferred from homology"/>
<dbReference type="Gene3D" id="4.10.1250.10">
    <property type="entry name" value="Aminomethyltransferase fragment"/>
    <property type="match status" value="1"/>
</dbReference>
<dbReference type="InterPro" id="IPR027266">
    <property type="entry name" value="TrmE/GcvT-like"/>
</dbReference>
<dbReference type="PANTHER" id="PTHR43757">
    <property type="entry name" value="AMINOMETHYLTRANSFERASE"/>
    <property type="match status" value="1"/>
</dbReference>
<dbReference type="AlphaFoldDB" id="A0A660S6C0"/>
<dbReference type="PANTHER" id="PTHR43757:SF2">
    <property type="entry name" value="AMINOMETHYLTRANSFERASE, MITOCHONDRIAL"/>
    <property type="match status" value="1"/>
</dbReference>
<evidence type="ECO:0000313" key="12">
    <source>
        <dbReference type="Proteomes" id="UP000282321"/>
    </source>
</evidence>
<dbReference type="InterPro" id="IPR006223">
    <property type="entry name" value="GcvT"/>
</dbReference>
<reference evidence="11 12" key="1">
    <citation type="submission" date="2018-06" db="EMBL/GenBank/DDBJ databases">
        <title>Extensive metabolic versatility and redundancy in microbially diverse, dynamic hydrothermal sediments.</title>
        <authorList>
            <person name="Dombrowski N."/>
            <person name="Teske A."/>
            <person name="Baker B.J."/>
        </authorList>
    </citation>
    <scope>NUCLEOTIDE SEQUENCE [LARGE SCALE GENOMIC DNA]</scope>
    <source>
        <strain evidence="11">B35_G9</strain>
    </source>
</reference>
<dbReference type="HAMAP" id="MF_00259">
    <property type="entry name" value="GcvT"/>
    <property type="match status" value="1"/>
</dbReference>
<keyword evidence="11" id="KW-0489">Methyltransferase</keyword>
<evidence type="ECO:0000256" key="8">
    <source>
        <dbReference type="PIRSR" id="PIRSR006487-1"/>
    </source>
</evidence>
<dbReference type="SUPFAM" id="SSF101790">
    <property type="entry name" value="Aminomethyltransferase beta-barrel domain"/>
    <property type="match status" value="1"/>
</dbReference>
<dbReference type="Gene3D" id="3.30.70.1400">
    <property type="entry name" value="Aminomethyltransferase beta-barrel domains"/>
    <property type="match status" value="1"/>
</dbReference>
<evidence type="ECO:0000256" key="1">
    <source>
        <dbReference type="ARBA" id="ARBA00008609"/>
    </source>
</evidence>
<dbReference type="Gene3D" id="2.40.30.110">
    <property type="entry name" value="Aminomethyltransferase beta-barrel domains"/>
    <property type="match status" value="1"/>
</dbReference>
<dbReference type="Gene3D" id="3.30.1360.120">
    <property type="entry name" value="Probable tRNA modification gtpase trme, domain 1"/>
    <property type="match status" value="1"/>
</dbReference>
<dbReference type="Pfam" id="PF08669">
    <property type="entry name" value="GCV_T_C"/>
    <property type="match status" value="1"/>
</dbReference>
<dbReference type="NCBIfam" id="NF001567">
    <property type="entry name" value="PRK00389.1"/>
    <property type="match status" value="1"/>
</dbReference>
<dbReference type="NCBIfam" id="TIGR00528">
    <property type="entry name" value="gcvT"/>
    <property type="match status" value="1"/>
</dbReference>
<dbReference type="InterPro" id="IPR029043">
    <property type="entry name" value="GcvT/YgfZ_C"/>
</dbReference>
<dbReference type="Pfam" id="PF01571">
    <property type="entry name" value="GCV_T"/>
    <property type="match status" value="1"/>
</dbReference>
<dbReference type="GO" id="GO:0005960">
    <property type="term" value="C:glycine cleavage complex"/>
    <property type="evidence" value="ECO:0007669"/>
    <property type="project" value="InterPro"/>
</dbReference>
<evidence type="ECO:0000259" key="10">
    <source>
        <dbReference type="Pfam" id="PF08669"/>
    </source>
</evidence>
<keyword evidence="4 7" id="KW-0808">Transferase</keyword>
<keyword evidence="3 7" id="KW-0032">Aminotransferase</keyword>
<feature type="binding site" evidence="8">
    <location>
        <position position="194"/>
    </location>
    <ligand>
        <name>substrate</name>
    </ligand>
</feature>
<dbReference type="PIRSF" id="PIRSF006487">
    <property type="entry name" value="GcvT"/>
    <property type="match status" value="1"/>
</dbReference>
<dbReference type="SUPFAM" id="SSF103025">
    <property type="entry name" value="Folate-binding domain"/>
    <property type="match status" value="1"/>
</dbReference>
<dbReference type="Proteomes" id="UP000282321">
    <property type="component" value="Unassembled WGS sequence"/>
</dbReference>
<evidence type="ECO:0000256" key="2">
    <source>
        <dbReference type="ARBA" id="ARBA00012616"/>
    </source>
</evidence>
<comment type="caution">
    <text evidence="11">The sequence shown here is derived from an EMBL/GenBank/DDBJ whole genome shotgun (WGS) entry which is preliminary data.</text>
</comment>
<dbReference type="EMBL" id="QNBC01000144">
    <property type="protein sequence ID" value="RKX64633.1"/>
    <property type="molecule type" value="Genomic_DNA"/>
</dbReference>
<comment type="catalytic activity">
    <reaction evidence="6 7">
        <text>N(6)-[(R)-S(8)-aminomethyldihydrolipoyl]-L-lysyl-[protein] + (6S)-5,6,7,8-tetrahydrofolate = N(6)-[(R)-dihydrolipoyl]-L-lysyl-[protein] + (6R)-5,10-methylene-5,6,7,8-tetrahydrofolate + NH4(+)</text>
        <dbReference type="Rhea" id="RHEA:16945"/>
        <dbReference type="Rhea" id="RHEA-COMP:10475"/>
        <dbReference type="Rhea" id="RHEA-COMP:10492"/>
        <dbReference type="ChEBI" id="CHEBI:15636"/>
        <dbReference type="ChEBI" id="CHEBI:28938"/>
        <dbReference type="ChEBI" id="CHEBI:57453"/>
        <dbReference type="ChEBI" id="CHEBI:83100"/>
        <dbReference type="ChEBI" id="CHEBI:83143"/>
        <dbReference type="EC" id="2.1.2.10"/>
    </reaction>
</comment>
<dbReference type="InterPro" id="IPR022903">
    <property type="entry name" value="GcvT_bac"/>
</dbReference>
<accession>A0A660S6C0</accession>
<feature type="domain" description="GCVT N-terminal" evidence="9">
    <location>
        <begin position="8"/>
        <end position="261"/>
    </location>
</feature>
<dbReference type="EC" id="2.1.2.10" evidence="2 7"/>
<sequence>MAKKTPYYDKHVALGGHIVNFGGFLMPTQYKSVIEETKRVRATVGVFDVSHMGEIEVTGPDALRFISRITVNDPSKLSLNQVQYSAMCYNDGGIVDDLLVYRLKKRYLLVVNASNTDKDFKWIKYNVKENVTVKNISDDIAQLAIQGPDAEKVMQKLTDIDLSKIKFYWAREGKVADIDTVISRTGYTGEDGFEVYFNKTYADKMWDAVFDAGKEFDIEPIALGARDTLRLEMYYRLYGNDIDGTTTPAEGDLMWITRLNKTEFNGREVIIKQKLEGVKRKLTPFELLDKGIPRHGYDIKDDKGNTIGHVTSGTLSPMVERGIGCGYVEPEFSKLDSEFFIDARGRLLKAKVVEAPFYKHGTHK</sequence>
<dbReference type="GO" id="GO:0019464">
    <property type="term" value="P:glycine decarboxylation via glycine cleavage system"/>
    <property type="evidence" value="ECO:0007669"/>
    <property type="project" value="UniProtKB-UniRule"/>
</dbReference>
<name>A0A660S6C0_UNCT6</name>
<dbReference type="GO" id="GO:0008168">
    <property type="term" value="F:methyltransferase activity"/>
    <property type="evidence" value="ECO:0007669"/>
    <property type="project" value="UniProtKB-KW"/>
</dbReference>
<feature type="domain" description="Aminomethyltransferase C-terminal" evidence="10">
    <location>
        <begin position="280"/>
        <end position="359"/>
    </location>
</feature>
<evidence type="ECO:0000313" key="11">
    <source>
        <dbReference type="EMBL" id="RKX64633.1"/>
    </source>
</evidence>
<dbReference type="InterPro" id="IPR013977">
    <property type="entry name" value="GcvT_C"/>
</dbReference>
<dbReference type="InterPro" id="IPR006222">
    <property type="entry name" value="GCVT_N"/>
</dbReference>
<evidence type="ECO:0000256" key="7">
    <source>
        <dbReference type="HAMAP-Rule" id="MF_00259"/>
    </source>
</evidence>
<evidence type="ECO:0000256" key="4">
    <source>
        <dbReference type="ARBA" id="ARBA00022679"/>
    </source>
</evidence>
<evidence type="ECO:0000256" key="5">
    <source>
        <dbReference type="ARBA" id="ARBA00031395"/>
    </source>
</evidence>
<organism evidence="11 12">
    <name type="scientific">candidate division TA06 bacterium</name>
    <dbReference type="NCBI Taxonomy" id="2250710"/>
    <lineage>
        <taxon>Bacteria</taxon>
        <taxon>Bacteria division TA06</taxon>
    </lineage>
</organism>
<dbReference type="GO" id="GO:0004047">
    <property type="term" value="F:aminomethyltransferase activity"/>
    <property type="evidence" value="ECO:0007669"/>
    <property type="project" value="UniProtKB-UniRule"/>
</dbReference>
<gene>
    <name evidence="7 11" type="primary">gcvT</name>
    <name evidence="11" type="ORF">DRP44_07955</name>
</gene>
<comment type="similarity">
    <text evidence="1 7">Belongs to the GcvT family.</text>
</comment>
<dbReference type="GO" id="GO:0005829">
    <property type="term" value="C:cytosol"/>
    <property type="evidence" value="ECO:0007669"/>
    <property type="project" value="TreeGrafter"/>
</dbReference>